<comment type="similarity">
    <text evidence="2 7">Belongs to the methyltransferase superfamily. L-isoaspartyl/D-aspartyl protein methyltransferase family.</text>
</comment>
<evidence type="ECO:0000259" key="8">
    <source>
        <dbReference type="SMART" id="SM00650"/>
    </source>
</evidence>
<dbReference type="SUPFAM" id="SSF53335">
    <property type="entry name" value="S-adenosyl-L-methionine-dependent methyltransferases"/>
    <property type="match status" value="1"/>
</dbReference>
<evidence type="ECO:0000256" key="4">
    <source>
        <dbReference type="ARBA" id="ARBA00022603"/>
    </source>
</evidence>
<dbReference type="EMBL" id="CP041186">
    <property type="protein sequence ID" value="QDG54238.1"/>
    <property type="molecule type" value="Genomic_DNA"/>
</dbReference>
<dbReference type="NCBIfam" id="TIGR00080">
    <property type="entry name" value="pimt"/>
    <property type="match status" value="1"/>
</dbReference>
<proteinExistence type="inferred from homology"/>
<dbReference type="PROSITE" id="PS01279">
    <property type="entry name" value="PCMT"/>
    <property type="match status" value="1"/>
</dbReference>
<comment type="function">
    <text evidence="7">Catalyzes the methyl esterification of L-isoaspartyl residues in peptides and proteins that result from spontaneous decomposition of normal L-aspartyl and L-asparaginyl residues. It plays a role in the repair and/or degradation of damaged proteins.</text>
</comment>
<dbReference type="GO" id="GO:0004719">
    <property type="term" value="F:protein-L-isoaspartate (D-aspartate) O-methyltransferase activity"/>
    <property type="evidence" value="ECO:0007669"/>
    <property type="project" value="UniProtKB-UniRule"/>
</dbReference>
<name>A0A4Y6Q0X3_PERCE</name>
<dbReference type="SMART" id="SM00650">
    <property type="entry name" value="rADc"/>
    <property type="match status" value="1"/>
</dbReference>
<dbReference type="GO" id="GO:0030091">
    <property type="term" value="P:protein repair"/>
    <property type="evidence" value="ECO:0007669"/>
    <property type="project" value="UniProtKB-UniRule"/>
</dbReference>
<feature type="active site" evidence="7">
    <location>
        <position position="64"/>
    </location>
</feature>
<keyword evidence="4 7" id="KW-0489">Methyltransferase</keyword>
<evidence type="ECO:0000256" key="6">
    <source>
        <dbReference type="ARBA" id="ARBA00022691"/>
    </source>
</evidence>
<dbReference type="FunFam" id="3.40.50.150:FF:000010">
    <property type="entry name" value="Protein-L-isoaspartate O-methyltransferase"/>
    <property type="match status" value="1"/>
</dbReference>
<dbReference type="Gene3D" id="3.40.50.150">
    <property type="entry name" value="Vaccinia Virus protein VP39"/>
    <property type="match status" value="1"/>
</dbReference>
<dbReference type="InterPro" id="IPR020598">
    <property type="entry name" value="rRNA_Ade_methylase_Trfase_N"/>
</dbReference>
<evidence type="ECO:0000256" key="1">
    <source>
        <dbReference type="ARBA" id="ARBA00004496"/>
    </source>
</evidence>
<evidence type="ECO:0000313" key="9">
    <source>
        <dbReference type="EMBL" id="QDG54238.1"/>
    </source>
</evidence>
<keyword evidence="3 7" id="KW-0963">Cytoplasm</keyword>
<dbReference type="EC" id="2.1.1.77" evidence="7"/>
<comment type="catalytic activity">
    <reaction evidence="7">
        <text>[protein]-L-isoaspartate + S-adenosyl-L-methionine = [protein]-L-isoaspartate alpha-methyl ester + S-adenosyl-L-homocysteine</text>
        <dbReference type="Rhea" id="RHEA:12705"/>
        <dbReference type="Rhea" id="RHEA-COMP:12143"/>
        <dbReference type="Rhea" id="RHEA-COMP:12144"/>
        <dbReference type="ChEBI" id="CHEBI:57856"/>
        <dbReference type="ChEBI" id="CHEBI:59789"/>
        <dbReference type="ChEBI" id="CHEBI:90596"/>
        <dbReference type="ChEBI" id="CHEBI:90598"/>
        <dbReference type="EC" id="2.1.1.77"/>
    </reaction>
</comment>
<organism evidence="9 10">
    <name type="scientific">Persicimonas caeni</name>
    <dbReference type="NCBI Taxonomy" id="2292766"/>
    <lineage>
        <taxon>Bacteria</taxon>
        <taxon>Deltaproteobacteria</taxon>
        <taxon>Bradymonadales</taxon>
        <taxon>Bradymonadaceae</taxon>
        <taxon>Persicimonas</taxon>
    </lineage>
</organism>
<dbReference type="CDD" id="cd02440">
    <property type="entry name" value="AdoMet_MTases"/>
    <property type="match status" value="1"/>
</dbReference>
<keyword evidence="6 7" id="KW-0949">S-adenosyl-L-methionine</keyword>
<dbReference type="AlphaFoldDB" id="A0A4Y6Q0X3"/>
<dbReference type="Proteomes" id="UP000315995">
    <property type="component" value="Chromosome"/>
</dbReference>
<gene>
    <name evidence="7" type="primary">pcm</name>
    <name evidence="9" type="ORF">FIV42_26885</name>
</gene>
<keyword evidence="5 7" id="KW-0808">Transferase</keyword>
<evidence type="ECO:0000256" key="3">
    <source>
        <dbReference type="ARBA" id="ARBA00022490"/>
    </source>
</evidence>
<dbReference type="OrthoDB" id="9810066at2"/>
<dbReference type="RefSeq" id="WP_141200682.1">
    <property type="nucleotide sequence ID" value="NZ_CP041186.1"/>
</dbReference>
<accession>A0A4Y6Q0X3</accession>
<accession>A0A5B8YII6</accession>
<protein>
    <recommendedName>
        <fullName evidence="7">Protein-L-isoaspartate O-methyltransferase</fullName>
        <ecNumber evidence="7">2.1.1.77</ecNumber>
    </recommendedName>
    <alternativeName>
        <fullName evidence="7">L-isoaspartyl protein carboxyl methyltransferase</fullName>
    </alternativeName>
    <alternativeName>
        <fullName evidence="7">Protein L-isoaspartyl methyltransferase</fullName>
    </alternativeName>
    <alternativeName>
        <fullName evidence="7">Protein-beta-aspartate methyltransferase</fullName>
        <shortName evidence="7">PIMT</shortName>
    </alternativeName>
</protein>
<evidence type="ECO:0000313" key="10">
    <source>
        <dbReference type="Proteomes" id="UP000315995"/>
    </source>
</evidence>
<dbReference type="PANTHER" id="PTHR11579">
    <property type="entry name" value="PROTEIN-L-ISOASPARTATE O-METHYLTRANSFERASE"/>
    <property type="match status" value="1"/>
</dbReference>
<dbReference type="HAMAP" id="MF_00090">
    <property type="entry name" value="PIMT"/>
    <property type="match status" value="1"/>
</dbReference>
<evidence type="ECO:0000256" key="5">
    <source>
        <dbReference type="ARBA" id="ARBA00022679"/>
    </source>
</evidence>
<feature type="domain" description="Ribosomal RNA adenine methylase transferase N-terminal" evidence="8">
    <location>
        <begin position="68"/>
        <end position="212"/>
    </location>
</feature>
<dbReference type="InterPro" id="IPR029063">
    <property type="entry name" value="SAM-dependent_MTases_sf"/>
</dbReference>
<keyword evidence="10" id="KW-1185">Reference proteome</keyword>
<reference evidence="9 10" key="1">
    <citation type="submission" date="2019-06" db="EMBL/GenBank/DDBJ databases">
        <title>Persicimonas caeni gen. nov., sp. nov., a predatory bacterium isolated from solar saltern.</title>
        <authorList>
            <person name="Wang S."/>
        </authorList>
    </citation>
    <scope>NUCLEOTIDE SEQUENCE [LARGE SCALE GENOMIC DNA]</scope>
    <source>
        <strain evidence="9 10">YN101</strain>
    </source>
</reference>
<dbReference type="PANTHER" id="PTHR11579:SF0">
    <property type="entry name" value="PROTEIN-L-ISOASPARTATE(D-ASPARTATE) O-METHYLTRANSFERASE"/>
    <property type="match status" value="1"/>
</dbReference>
<evidence type="ECO:0000256" key="7">
    <source>
        <dbReference type="HAMAP-Rule" id="MF_00090"/>
    </source>
</evidence>
<evidence type="ECO:0000256" key="2">
    <source>
        <dbReference type="ARBA" id="ARBA00005369"/>
    </source>
</evidence>
<dbReference type="GO" id="GO:0005737">
    <property type="term" value="C:cytoplasm"/>
    <property type="evidence" value="ECO:0007669"/>
    <property type="project" value="UniProtKB-SubCell"/>
</dbReference>
<sequence length="232" mass="25515">MKSTDFSWKRERMVEEQIKRRGVEQKAVLEAMAEVPREEFVPDKYKTTAYSDRPLPIGEGQTISQPYMVAMMTESLQLGPEDKVLEIGAGSGYAAAILSRVAGEVYTVERHRSLAEQARERFEKLGYDNIHVRHADGTKGWAEEAPFDAIVAAAAGPTVPESLKHQLAQGGRLVIPVGQRMGAQTLMRVTRAQQNGDFKEENLGAVRFVPLIGSEGFEEPGGPSPGSRFLEG</sequence>
<dbReference type="Pfam" id="PF01135">
    <property type="entry name" value="PCMT"/>
    <property type="match status" value="1"/>
</dbReference>
<dbReference type="InterPro" id="IPR000682">
    <property type="entry name" value="PCMT"/>
</dbReference>
<dbReference type="NCBIfam" id="NF001453">
    <property type="entry name" value="PRK00312.1"/>
    <property type="match status" value="1"/>
</dbReference>
<dbReference type="GO" id="GO:0000179">
    <property type="term" value="F:rRNA (adenine-N6,N6-)-dimethyltransferase activity"/>
    <property type="evidence" value="ECO:0007669"/>
    <property type="project" value="InterPro"/>
</dbReference>
<comment type="subcellular location">
    <subcellularLocation>
        <location evidence="1 7">Cytoplasm</location>
    </subcellularLocation>
</comment>